<name>A0A1G7HFT1_9FIRM</name>
<dbReference type="PROSITE" id="PS50893">
    <property type="entry name" value="ABC_TRANSPORTER_2"/>
    <property type="match status" value="1"/>
</dbReference>
<evidence type="ECO:0000259" key="4">
    <source>
        <dbReference type="PROSITE" id="PS50893"/>
    </source>
</evidence>
<dbReference type="InterPro" id="IPR027417">
    <property type="entry name" value="P-loop_NTPase"/>
</dbReference>
<dbReference type="InterPro" id="IPR017871">
    <property type="entry name" value="ABC_transporter-like_CS"/>
</dbReference>
<proteinExistence type="predicted"/>
<evidence type="ECO:0000313" key="5">
    <source>
        <dbReference type="EMBL" id="SDE99238.1"/>
    </source>
</evidence>
<dbReference type="EMBL" id="FNBU01000001">
    <property type="protein sequence ID" value="SDE99238.1"/>
    <property type="molecule type" value="Genomic_DNA"/>
</dbReference>
<dbReference type="CDD" id="cd03261">
    <property type="entry name" value="ABC_Org_Solvent_Resistant"/>
    <property type="match status" value="1"/>
</dbReference>
<evidence type="ECO:0000256" key="3">
    <source>
        <dbReference type="ARBA" id="ARBA00022840"/>
    </source>
</evidence>
<dbReference type="Proteomes" id="UP000243333">
    <property type="component" value="Unassembled WGS sequence"/>
</dbReference>
<accession>A0A1G7HFT1</accession>
<dbReference type="SUPFAM" id="SSF52540">
    <property type="entry name" value="P-loop containing nucleoside triphosphate hydrolases"/>
    <property type="match status" value="1"/>
</dbReference>
<dbReference type="SMART" id="SM00382">
    <property type="entry name" value="AAA"/>
    <property type="match status" value="1"/>
</dbReference>
<dbReference type="GO" id="GO:0016887">
    <property type="term" value="F:ATP hydrolysis activity"/>
    <property type="evidence" value="ECO:0007669"/>
    <property type="project" value="InterPro"/>
</dbReference>
<keyword evidence="2" id="KW-0547">Nucleotide-binding</keyword>
<dbReference type="AlphaFoldDB" id="A0A1G7HFT1"/>
<dbReference type="STRING" id="1123285.SAMN05660235_00025"/>
<protein>
    <submittedName>
        <fullName evidence="5">Phospholipid/cholesterol/gamma-HCH transport system ATP-binding protein</fullName>
    </submittedName>
</protein>
<keyword evidence="6" id="KW-1185">Reference proteome</keyword>
<evidence type="ECO:0000256" key="1">
    <source>
        <dbReference type="ARBA" id="ARBA00022448"/>
    </source>
</evidence>
<dbReference type="PANTHER" id="PTHR43023">
    <property type="entry name" value="PROTEIN TRIGALACTOSYLDIACYLGLYCEROL 3, CHLOROPLASTIC"/>
    <property type="match status" value="1"/>
</dbReference>
<feature type="domain" description="ABC transporter" evidence="4">
    <location>
        <begin position="5"/>
        <end position="241"/>
    </location>
</feature>
<sequence>MAGVIKLVNVNMSFRGRPVLHDINLEIAKGEIMVIIGPSGSGKSTLLRLIIGLLKPTGGEIWVKGQEISRAGEEEMNKLRRHMGMVFQYSALFDSMTVGENVAFGLRQHTDLSEEEITRVVRRRLRMVGLAGQENVMPSELSGGMKKRVSLARAMAINPEIVLYDEPTAGLDPIMSGTIDRMITSARRLFGVTSVVVTHHMSSAFNIADRIAMIYGGRIVEIGTVDEIRQSENPIVQQFIHGYKSSALARRRQKP</sequence>
<evidence type="ECO:0000313" key="6">
    <source>
        <dbReference type="Proteomes" id="UP000243333"/>
    </source>
</evidence>
<dbReference type="InterPro" id="IPR003593">
    <property type="entry name" value="AAA+_ATPase"/>
</dbReference>
<dbReference type="GO" id="GO:0005524">
    <property type="term" value="F:ATP binding"/>
    <property type="evidence" value="ECO:0007669"/>
    <property type="project" value="UniProtKB-KW"/>
</dbReference>
<dbReference type="Gene3D" id="3.40.50.300">
    <property type="entry name" value="P-loop containing nucleotide triphosphate hydrolases"/>
    <property type="match status" value="1"/>
</dbReference>
<dbReference type="Pfam" id="PF00005">
    <property type="entry name" value="ABC_tran"/>
    <property type="match status" value="1"/>
</dbReference>
<dbReference type="PROSITE" id="PS00211">
    <property type="entry name" value="ABC_TRANSPORTER_1"/>
    <property type="match status" value="1"/>
</dbReference>
<organism evidence="5 6">
    <name type="scientific">Sporolituus thermophilus DSM 23256</name>
    <dbReference type="NCBI Taxonomy" id="1123285"/>
    <lineage>
        <taxon>Bacteria</taxon>
        <taxon>Bacillati</taxon>
        <taxon>Bacillota</taxon>
        <taxon>Negativicutes</taxon>
        <taxon>Selenomonadales</taxon>
        <taxon>Sporomusaceae</taxon>
        <taxon>Sporolituus</taxon>
    </lineage>
</organism>
<evidence type="ECO:0000256" key="2">
    <source>
        <dbReference type="ARBA" id="ARBA00022741"/>
    </source>
</evidence>
<reference evidence="6" key="1">
    <citation type="submission" date="2016-10" db="EMBL/GenBank/DDBJ databases">
        <authorList>
            <person name="Varghese N."/>
            <person name="Submissions S."/>
        </authorList>
    </citation>
    <scope>NUCLEOTIDE SEQUENCE [LARGE SCALE GENOMIC DNA]</scope>
    <source>
        <strain evidence="6">DSM 23256</strain>
    </source>
</reference>
<keyword evidence="1" id="KW-0813">Transport</keyword>
<keyword evidence="3 5" id="KW-0067">ATP-binding</keyword>
<dbReference type="InterPro" id="IPR003439">
    <property type="entry name" value="ABC_transporter-like_ATP-bd"/>
</dbReference>
<gene>
    <name evidence="5" type="ORF">SAMN05660235_00025</name>
</gene>
<dbReference type="PANTHER" id="PTHR43023:SF6">
    <property type="entry name" value="INTERMEMBRANE PHOSPHOLIPID TRANSPORT SYSTEM ATP-BINDING PROTEIN MLAF"/>
    <property type="match status" value="1"/>
</dbReference>